<dbReference type="Pfam" id="PF12793">
    <property type="entry name" value="SgrR_N"/>
    <property type="match status" value="1"/>
</dbReference>
<feature type="domain" description="Solute-binding protein family 5" evidence="2">
    <location>
        <begin position="163"/>
        <end position="466"/>
    </location>
</feature>
<dbReference type="SUPFAM" id="SSF53850">
    <property type="entry name" value="Periplasmic binding protein-like II"/>
    <property type="match status" value="1"/>
</dbReference>
<reference evidence="4 5" key="1">
    <citation type="submission" date="2016-10" db="EMBL/GenBank/DDBJ databases">
        <authorList>
            <person name="de Groot N.N."/>
        </authorList>
    </citation>
    <scope>NUCLEOTIDE SEQUENCE [LARGE SCALE GENOMIC DNA]</scope>
    <source>
        <strain evidence="4 5">CGMCC 1.10228</strain>
    </source>
</reference>
<dbReference type="GO" id="GO:1904680">
    <property type="term" value="F:peptide transmembrane transporter activity"/>
    <property type="evidence" value="ECO:0007669"/>
    <property type="project" value="TreeGrafter"/>
</dbReference>
<dbReference type="GO" id="GO:0003677">
    <property type="term" value="F:DNA binding"/>
    <property type="evidence" value="ECO:0007669"/>
    <property type="project" value="UniProtKB-KW"/>
</dbReference>
<evidence type="ECO:0000259" key="3">
    <source>
        <dbReference type="Pfam" id="PF12793"/>
    </source>
</evidence>
<protein>
    <submittedName>
        <fullName evidence="4">DNA-binding transcriptional regulator SgrR of sgrS sRNA, contains a MarR-type HTH domain and a solute-binding domain</fullName>
    </submittedName>
</protein>
<dbReference type="GO" id="GO:0015833">
    <property type="term" value="P:peptide transport"/>
    <property type="evidence" value="ECO:0007669"/>
    <property type="project" value="TreeGrafter"/>
</dbReference>
<dbReference type="STRING" id="861298.SAMN04488136_11026"/>
<evidence type="ECO:0000256" key="1">
    <source>
        <dbReference type="ARBA" id="ARBA00023125"/>
    </source>
</evidence>
<dbReference type="PANTHER" id="PTHR30290:SF72">
    <property type="entry name" value="HTH-TYPE TRANSCRIPTIONAL REGULATOR SGRR"/>
    <property type="match status" value="1"/>
</dbReference>
<keyword evidence="5" id="KW-1185">Reference proteome</keyword>
<proteinExistence type="predicted"/>
<dbReference type="RefSeq" id="WP_093272928.1">
    <property type="nucleotide sequence ID" value="NZ_FNDD01000010.1"/>
</dbReference>
<evidence type="ECO:0000313" key="4">
    <source>
        <dbReference type="EMBL" id="SDH18172.1"/>
    </source>
</evidence>
<dbReference type="OrthoDB" id="9801912at2"/>
<dbReference type="Gene3D" id="3.40.190.10">
    <property type="entry name" value="Periplasmic binding protein-like II"/>
    <property type="match status" value="1"/>
</dbReference>
<feature type="domain" description="Transcriptional regulator SgrR N-terminal HTH" evidence="3">
    <location>
        <begin position="17"/>
        <end position="108"/>
    </location>
</feature>
<organism evidence="4 5">
    <name type="scientific">Vibrio xiamenensis</name>
    <dbReference type="NCBI Taxonomy" id="861298"/>
    <lineage>
        <taxon>Bacteria</taxon>
        <taxon>Pseudomonadati</taxon>
        <taxon>Pseudomonadota</taxon>
        <taxon>Gammaproteobacteria</taxon>
        <taxon>Vibrionales</taxon>
        <taxon>Vibrionaceae</taxon>
        <taxon>Vibrio</taxon>
    </lineage>
</organism>
<evidence type="ECO:0000259" key="2">
    <source>
        <dbReference type="Pfam" id="PF00496"/>
    </source>
</evidence>
<dbReference type="Gene3D" id="3.10.105.10">
    <property type="entry name" value="Dipeptide-binding Protein, Domain 3"/>
    <property type="match status" value="1"/>
</dbReference>
<dbReference type="InterPro" id="IPR039424">
    <property type="entry name" value="SBP_5"/>
</dbReference>
<accession>A0A1G8AB60</accession>
<dbReference type="EMBL" id="FNDD01000010">
    <property type="protein sequence ID" value="SDH18172.1"/>
    <property type="molecule type" value="Genomic_DNA"/>
</dbReference>
<dbReference type="PANTHER" id="PTHR30290">
    <property type="entry name" value="PERIPLASMIC BINDING COMPONENT OF ABC TRANSPORTER"/>
    <property type="match status" value="1"/>
</dbReference>
<evidence type="ECO:0000313" key="5">
    <source>
        <dbReference type="Proteomes" id="UP000198854"/>
    </source>
</evidence>
<keyword evidence="1 4" id="KW-0238">DNA-binding</keyword>
<name>A0A1G8AB60_9VIBR</name>
<dbReference type="AlphaFoldDB" id="A0A1G8AB60"/>
<dbReference type="InterPro" id="IPR000914">
    <property type="entry name" value="SBP_5_dom"/>
</dbReference>
<dbReference type="Pfam" id="PF00496">
    <property type="entry name" value="SBP_bac_5"/>
    <property type="match status" value="1"/>
</dbReference>
<sequence>MKYWLALKFLAKYCVLGIPTSVSLDQLSEALSCTKRNAQFVIKRLVAENIITWQAGVGRGHYPSVTLLKDVHRMLEEQAYLWLDSNKVSQALALVEEQQKSQLLSQYMARYQTEDHQRDILQVPFYRGTHDLDAIGITRRTEQHIASYLYATLLKWDEKSGQLVGDLAHSWTIQGDTLTITLRKGLRFHDGSAILAGDVVAHFQRLLASEGANAQLYRFIDGFDALDDYTLRIQSAKMASLLAKLISKDPMGISKLTEEKVLGSGPFELVEQTKWCTRLAVFPHYHGHRPWIDGVDIWNVGDHAKQFELHSDIYNLQYQHLTNQSSASLQQQWEKGAEYLLINANRRAWLAVLANRNTLVEALLALGLPPQIIDQEVAGAASMAGQPGCVPSADFERAKALIDMLPKLDEPLVILTYQLYQHVDLAKYYAQMLTKLGLPCRYRVEEFPQFERTEIQQQADIIISGEVLSDDIELSLLSWLMGSRALDSCLLPEQKRRLHLAVFKALEADSESQRIAQLQGCEGLLQQDFVYAPLFHVKQHLHFSSRVSVTELLANGWIDFCDVVIKRDTR</sequence>
<dbReference type="Proteomes" id="UP000198854">
    <property type="component" value="Unassembled WGS sequence"/>
</dbReference>
<gene>
    <name evidence="4" type="ORF">SAMN04488136_11026</name>
</gene>
<dbReference type="InterPro" id="IPR025370">
    <property type="entry name" value="SgrR_HTH_N"/>
</dbReference>